<evidence type="ECO:0000256" key="6">
    <source>
        <dbReference type="ARBA" id="ARBA00023315"/>
    </source>
</evidence>
<gene>
    <name evidence="8" type="ORF">UFOPK3331_01752</name>
</gene>
<organism evidence="8">
    <name type="scientific">freshwater metagenome</name>
    <dbReference type="NCBI Taxonomy" id="449393"/>
    <lineage>
        <taxon>unclassified sequences</taxon>
        <taxon>metagenomes</taxon>
        <taxon>ecological metagenomes</taxon>
    </lineage>
</organism>
<dbReference type="Pfam" id="PF03279">
    <property type="entry name" value="Lip_A_acyltrans"/>
    <property type="match status" value="1"/>
</dbReference>
<evidence type="ECO:0000313" key="8">
    <source>
        <dbReference type="EMBL" id="CAB4346165.1"/>
    </source>
</evidence>
<reference evidence="8" key="1">
    <citation type="submission" date="2020-05" db="EMBL/GenBank/DDBJ databases">
        <authorList>
            <person name="Chiriac C."/>
            <person name="Salcher M."/>
            <person name="Ghai R."/>
            <person name="Kavagutti S V."/>
        </authorList>
    </citation>
    <scope>NUCLEOTIDE SEQUENCE</scope>
</reference>
<dbReference type="GO" id="GO:0005886">
    <property type="term" value="C:plasma membrane"/>
    <property type="evidence" value="ECO:0007669"/>
    <property type="project" value="UniProtKB-SubCell"/>
</dbReference>
<keyword evidence="5" id="KW-0472">Membrane</keyword>
<dbReference type="PANTHER" id="PTHR30606">
    <property type="entry name" value="LIPID A BIOSYNTHESIS LAUROYL ACYLTRANSFERASE"/>
    <property type="match status" value="1"/>
</dbReference>
<evidence type="ECO:0000256" key="4">
    <source>
        <dbReference type="ARBA" id="ARBA00022679"/>
    </source>
</evidence>
<evidence type="ECO:0000256" key="3">
    <source>
        <dbReference type="ARBA" id="ARBA00022519"/>
    </source>
</evidence>
<feature type="region of interest" description="Disordered" evidence="7">
    <location>
        <begin position="292"/>
        <end position="318"/>
    </location>
</feature>
<keyword evidence="2" id="KW-1003">Cell membrane</keyword>
<dbReference type="GO" id="GO:0008610">
    <property type="term" value="P:lipid biosynthetic process"/>
    <property type="evidence" value="ECO:0007669"/>
    <property type="project" value="UniProtKB-ARBA"/>
</dbReference>
<dbReference type="EMBL" id="CAESAL010000093">
    <property type="protein sequence ID" value="CAB4346165.1"/>
    <property type="molecule type" value="Genomic_DNA"/>
</dbReference>
<evidence type="ECO:0000256" key="1">
    <source>
        <dbReference type="ARBA" id="ARBA00004533"/>
    </source>
</evidence>
<dbReference type="PANTHER" id="PTHR30606:SF10">
    <property type="entry name" value="PHOSPHATIDYLINOSITOL MANNOSIDE ACYLTRANSFERASE"/>
    <property type="match status" value="1"/>
</dbReference>
<keyword evidence="3" id="KW-0997">Cell inner membrane</keyword>
<keyword evidence="6" id="KW-0012">Acyltransferase</keyword>
<proteinExistence type="predicted"/>
<dbReference type="CDD" id="cd07984">
    <property type="entry name" value="LPLAT_LABLAT-like"/>
    <property type="match status" value="1"/>
</dbReference>
<evidence type="ECO:0000256" key="5">
    <source>
        <dbReference type="ARBA" id="ARBA00023136"/>
    </source>
</evidence>
<dbReference type="InterPro" id="IPR004960">
    <property type="entry name" value="LipA_acyltrans"/>
</dbReference>
<keyword evidence="4" id="KW-0808">Transferase</keyword>
<name>A0A6J5ZVR3_9ZZZZ</name>
<sequence>MALDPVTAAYRAGAAFSRSVPRPIADLTAKGLSRVAASVSKERRMLVARHLHRADPTLEGKALDRAVDATFDSYARYWIDSFRLPQMSPEEVDFGFSIDNFGYIADALATGNGVIAVLPHLGSWEWAAIWLTQVMNVPVTAVVEPVEPPALFDFFVDFRRELGMNIVPLGPNAGSEILQALAANHVVCLLADRDIPGDGIEVEFFGEITTIPAGPATLALRTGAALIPCAVYFDEQSGHHGVVEPPMTVVREGRLRDDVRRLTIELAGRLEALIRRAPTQWHLQQPNWPSDYEALEKLGKPHPRPQRGPSSLAALGEN</sequence>
<protein>
    <submittedName>
        <fullName evidence="8">Unannotated protein</fullName>
    </submittedName>
</protein>
<accession>A0A6J5ZVR3</accession>
<evidence type="ECO:0000256" key="7">
    <source>
        <dbReference type="SAM" id="MobiDB-lite"/>
    </source>
</evidence>
<dbReference type="NCBIfam" id="NF005919">
    <property type="entry name" value="PRK07920.1"/>
    <property type="match status" value="1"/>
</dbReference>
<dbReference type="GO" id="GO:0016746">
    <property type="term" value="F:acyltransferase activity"/>
    <property type="evidence" value="ECO:0007669"/>
    <property type="project" value="UniProtKB-KW"/>
</dbReference>
<comment type="subcellular location">
    <subcellularLocation>
        <location evidence="1">Cell inner membrane</location>
    </subcellularLocation>
</comment>
<dbReference type="GO" id="GO:1901137">
    <property type="term" value="P:carbohydrate derivative biosynthetic process"/>
    <property type="evidence" value="ECO:0007669"/>
    <property type="project" value="UniProtKB-ARBA"/>
</dbReference>
<evidence type="ECO:0000256" key="2">
    <source>
        <dbReference type="ARBA" id="ARBA00022475"/>
    </source>
</evidence>
<dbReference type="AlphaFoldDB" id="A0A6J5ZVR3"/>